<dbReference type="RefSeq" id="WP_109347475.1">
    <property type="nucleotide sequence ID" value="NZ_CP029343.1"/>
</dbReference>
<dbReference type="Proteomes" id="UP000245820">
    <property type="component" value="Chromosome"/>
</dbReference>
<comment type="subcellular location">
    <subcellularLocation>
        <location evidence="1">Cell membrane</location>
        <topology evidence="1">Multi-pass membrane protein</topology>
    </subcellularLocation>
</comment>
<evidence type="ECO:0000313" key="7">
    <source>
        <dbReference type="EMBL" id="AWL07180.1"/>
    </source>
</evidence>
<evidence type="ECO:0000256" key="2">
    <source>
        <dbReference type="ARBA" id="ARBA00022475"/>
    </source>
</evidence>
<reference evidence="7 8" key="1">
    <citation type="submission" date="2018-05" db="EMBL/GenBank/DDBJ databases">
        <title>Complete genome sequence of Massilia oculi sp. nov. CCUG 43427T (=DSM 26321T), the type strain of M. oculi, and comparison with genome sequences of other Massilia strains.</title>
        <authorList>
            <person name="Zhu B."/>
        </authorList>
    </citation>
    <scope>NUCLEOTIDE SEQUENCE [LARGE SCALE GENOMIC DNA]</scope>
    <source>
        <strain evidence="7 8">CCUG 43427</strain>
    </source>
</reference>
<feature type="transmembrane region" description="Helical" evidence="6">
    <location>
        <begin position="260"/>
        <end position="278"/>
    </location>
</feature>
<feature type="transmembrane region" description="Helical" evidence="6">
    <location>
        <begin position="470"/>
        <end position="488"/>
    </location>
</feature>
<feature type="transmembrane region" description="Helical" evidence="6">
    <location>
        <begin position="315"/>
        <end position="337"/>
    </location>
</feature>
<sequence length="512" mass="53087">MRANSSTWRATDMGRAGPAMGVSRSAAFLTAGGMVEFALQFLLPVILVRQLDPDGFGQYRYLTLMLGTALALAPAFMPQALYYFLPRAGGRQLTVIGNAAAWLACMGLVVAFLVSPVSPLAGELLGALHRATHGLSALYLGLSVLLTIVTTLAIAEGRILWHCSTELALALLRTALVATAAVLSHDIAWVVAALVLDATLRLAVLAAYLLTRPGGARLRCEPASLLAQLRYALPFAAGGSLFAMRAQADGWIAASAMPPQVFAAFTIGAVVLPVATLIRQPINSAMLPHLNRAFAAGARAEVHALLLKGNGAATLLLAPLACALILLAPEIVALVYTERYLAAVPVMRLYLLLVVLQSVAVGFAMPALDMGRLALRINLAGLALSVTLSLAGVHRFGLAGAALGSVAAFLLCELANARAVGKVLERPWRAMFPLRLAGLVLGACVAGILAAAWWAPAFGADPWRSLGGKLGVYAAATLVLFAAGGGLGELRRLSAPFAVAGVAPVAVRPPSA</sequence>
<feature type="transmembrane region" description="Helical" evidence="6">
    <location>
        <begin position="436"/>
        <end position="455"/>
    </location>
</feature>
<dbReference type="KEGG" id="mtim:DIR46_23965"/>
<evidence type="ECO:0000256" key="1">
    <source>
        <dbReference type="ARBA" id="ARBA00004651"/>
    </source>
</evidence>
<evidence type="ECO:0000313" key="8">
    <source>
        <dbReference type="Proteomes" id="UP000245820"/>
    </source>
</evidence>
<keyword evidence="8" id="KW-1185">Reference proteome</keyword>
<feature type="transmembrane region" description="Helical" evidence="6">
    <location>
        <begin position="137"/>
        <end position="155"/>
    </location>
</feature>
<feature type="transmembrane region" description="Helical" evidence="6">
    <location>
        <begin position="349"/>
        <end position="368"/>
    </location>
</feature>
<feature type="transmembrane region" description="Helical" evidence="6">
    <location>
        <begin position="95"/>
        <end position="117"/>
    </location>
</feature>
<feature type="transmembrane region" description="Helical" evidence="6">
    <location>
        <begin position="21"/>
        <end position="47"/>
    </location>
</feature>
<organism evidence="7 8">
    <name type="scientific">Massilia oculi</name>
    <dbReference type="NCBI Taxonomy" id="945844"/>
    <lineage>
        <taxon>Bacteria</taxon>
        <taxon>Pseudomonadati</taxon>
        <taxon>Pseudomonadota</taxon>
        <taxon>Betaproteobacteria</taxon>
        <taxon>Burkholderiales</taxon>
        <taxon>Oxalobacteraceae</taxon>
        <taxon>Telluria group</taxon>
        <taxon>Massilia</taxon>
    </lineage>
</organism>
<evidence type="ECO:0000256" key="5">
    <source>
        <dbReference type="ARBA" id="ARBA00023136"/>
    </source>
</evidence>
<feature type="transmembrane region" description="Helical" evidence="6">
    <location>
        <begin position="396"/>
        <end position="415"/>
    </location>
</feature>
<evidence type="ECO:0000256" key="3">
    <source>
        <dbReference type="ARBA" id="ARBA00022692"/>
    </source>
</evidence>
<keyword evidence="2" id="KW-1003">Cell membrane</keyword>
<keyword evidence="4 6" id="KW-1133">Transmembrane helix</keyword>
<gene>
    <name evidence="7" type="ORF">DIR46_23965</name>
</gene>
<dbReference type="Pfam" id="PF01943">
    <property type="entry name" value="Polysacc_synt"/>
    <property type="match status" value="1"/>
</dbReference>
<protein>
    <submittedName>
        <fullName evidence="7">Uncharacterized protein</fullName>
    </submittedName>
</protein>
<name>A0A2S2DP76_9BURK</name>
<evidence type="ECO:0000256" key="6">
    <source>
        <dbReference type="SAM" id="Phobius"/>
    </source>
</evidence>
<dbReference type="GO" id="GO:0005886">
    <property type="term" value="C:plasma membrane"/>
    <property type="evidence" value="ECO:0007669"/>
    <property type="project" value="UniProtKB-SubCell"/>
</dbReference>
<proteinExistence type="predicted"/>
<dbReference type="InterPro" id="IPR002797">
    <property type="entry name" value="Polysacc_synth"/>
</dbReference>
<feature type="transmembrane region" description="Helical" evidence="6">
    <location>
        <begin position="167"/>
        <end position="183"/>
    </location>
</feature>
<feature type="transmembrane region" description="Helical" evidence="6">
    <location>
        <begin position="59"/>
        <end position="83"/>
    </location>
</feature>
<feature type="transmembrane region" description="Helical" evidence="6">
    <location>
        <begin position="189"/>
        <end position="210"/>
    </location>
</feature>
<dbReference type="AlphaFoldDB" id="A0A2S2DP76"/>
<dbReference type="InterPro" id="IPR050833">
    <property type="entry name" value="Poly_Biosynth_Transport"/>
</dbReference>
<evidence type="ECO:0000256" key="4">
    <source>
        <dbReference type="ARBA" id="ARBA00022989"/>
    </source>
</evidence>
<accession>A0A2S2DP76</accession>
<dbReference type="PANTHER" id="PTHR30250">
    <property type="entry name" value="PST FAMILY PREDICTED COLANIC ACID TRANSPORTER"/>
    <property type="match status" value="1"/>
</dbReference>
<dbReference type="OrthoDB" id="8743609at2"/>
<dbReference type="EMBL" id="CP029343">
    <property type="protein sequence ID" value="AWL07180.1"/>
    <property type="molecule type" value="Genomic_DNA"/>
</dbReference>
<dbReference type="PANTHER" id="PTHR30250:SF11">
    <property type="entry name" value="O-ANTIGEN TRANSPORTER-RELATED"/>
    <property type="match status" value="1"/>
</dbReference>
<keyword evidence="5 6" id="KW-0472">Membrane</keyword>
<keyword evidence="3 6" id="KW-0812">Transmembrane</keyword>